<keyword evidence="4" id="KW-1185">Reference proteome</keyword>
<evidence type="ECO:0000256" key="2">
    <source>
        <dbReference type="ARBA" id="ARBA00023002"/>
    </source>
</evidence>
<dbReference type="RefSeq" id="WP_265721537.1">
    <property type="nucleotide sequence ID" value="NZ_JAPIVK010000012.1"/>
</dbReference>
<dbReference type="PRINTS" id="PR00080">
    <property type="entry name" value="SDRFAMILY"/>
</dbReference>
<evidence type="ECO:0000313" key="4">
    <source>
        <dbReference type="Proteomes" id="UP001597425"/>
    </source>
</evidence>
<dbReference type="InterPro" id="IPR020904">
    <property type="entry name" value="Sc_DH/Rdtase_CS"/>
</dbReference>
<dbReference type="SUPFAM" id="SSF51735">
    <property type="entry name" value="NAD(P)-binding Rossmann-fold domains"/>
    <property type="match status" value="1"/>
</dbReference>
<organism evidence="3 4">
    <name type="scientific">Microbulbifer halophilus</name>
    <dbReference type="NCBI Taxonomy" id="453963"/>
    <lineage>
        <taxon>Bacteria</taxon>
        <taxon>Pseudomonadati</taxon>
        <taxon>Pseudomonadota</taxon>
        <taxon>Gammaproteobacteria</taxon>
        <taxon>Cellvibrionales</taxon>
        <taxon>Microbulbiferaceae</taxon>
        <taxon>Microbulbifer</taxon>
    </lineage>
</organism>
<dbReference type="InterPro" id="IPR002347">
    <property type="entry name" value="SDR_fam"/>
</dbReference>
<dbReference type="GO" id="GO:0016491">
    <property type="term" value="F:oxidoreductase activity"/>
    <property type="evidence" value="ECO:0007669"/>
    <property type="project" value="UniProtKB-KW"/>
</dbReference>
<dbReference type="Gene3D" id="3.40.50.720">
    <property type="entry name" value="NAD(P)-binding Rossmann-like Domain"/>
    <property type="match status" value="1"/>
</dbReference>
<keyword evidence="2 3" id="KW-0560">Oxidoreductase</keyword>
<comment type="caution">
    <text evidence="3">The sequence shown here is derived from an EMBL/GenBank/DDBJ whole genome shotgun (WGS) entry which is preliminary data.</text>
</comment>
<dbReference type="PANTHER" id="PTHR43639">
    <property type="entry name" value="OXIDOREDUCTASE, SHORT-CHAIN DEHYDROGENASE/REDUCTASE FAMILY (AFU_ORTHOLOGUE AFUA_5G02870)"/>
    <property type="match status" value="1"/>
</dbReference>
<name>A0ABW5EGA1_9GAMM</name>
<dbReference type="Proteomes" id="UP001597425">
    <property type="component" value="Unassembled WGS sequence"/>
</dbReference>
<accession>A0ABW5EGA1</accession>
<evidence type="ECO:0000256" key="1">
    <source>
        <dbReference type="ARBA" id="ARBA00006484"/>
    </source>
</evidence>
<dbReference type="PRINTS" id="PR00081">
    <property type="entry name" value="GDHRDH"/>
</dbReference>
<protein>
    <submittedName>
        <fullName evidence="3">SDR family NAD(P)-dependent oxidoreductase</fullName>
        <ecNumber evidence="3">1.1.1.-</ecNumber>
    </submittedName>
</protein>
<comment type="similarity">
    <text evidence="1">Belongs to the short-chain dehydrogenases/reductases (SDR) family.</text>
</comment>
<gene>
    <name evidence="3" type="ORF">ACFSKX_11395</name>
</gene>
<evidence type="ECO:0000313" key="3">
    <source>
        <dbReference type="EMBL" id="MFD2311020.1"/>
    </source>
</evidence>
<dbReference type="PROSITE" id="PS00061">
    <property type="entry name" value="ADH_SHORT"/>
    <property type="match status" value="1"/>
</dbReference>
<dbReference type="EC" id="1.1.1.-" evidence="3"/>
<sequence length="259" mass="28285">MNLTNQYPSLNGKTVFVSGGGSGIGASLVEAFFQQGAKVAFVDIQREASQALVERLRGERPEDSAAQVSFYYCDLTDIESLRATISQAAEELGPISVLVNNAANDLRHDFREVTPEEWDRHTAVNMRHQFFAAQAVYPYMKELGGGSIINFGSMSWHAAQGGMPGYTSSKAAIEGLTRGLARDMGPDSIRVNTLVPGWVMTEKQLRLWVDDSAREDIAKGQCMKGELLPEHVAAMALFLASDDSRMCSAQNFIVDGGWI</sequence>
<dbReference type="InterPro" id="IPR036291">
    <property type="entry name" value="NAD(P)-bd_dom_sf"/>
</dbReference>
<dbReference type="CDD" id="cd05233">
    <property type="entry name" value="SDR_c"/>
    <property type="match status" value="1"/>
</dbReference>
<reference evidence="4" key="1">
    <citation type="journal article" date="2019" name="Int. J. Syst. Evol. Microbiol.">
        <title>The Global Catalogue of Microorganisms (GCM) 10K type strain sequencing project: providing services to taxonomists for standard genome sequencing and annotation.</title>
        <authorList>
            <consortium name="The Broad Institute Genomics Platform"/>
            <consortium name="The Broad Institute Genome Sequencing Center for Infectious Disease"/>
            <person name="Wu L."/>
            <person name="Ma J."/>
        </authorList>
    </citation>
    <scope>NUCLEOTIDE SEQUENCE [LARGE SCALE GENOMIC DNA]</scope>
    <source>
        <strain evidence="4">KCTC 12848</strain>
    </source>
</reference>
<dbReference type="PANTHER" id="PTHR43639:SF1">
    <property type="entry name" value="SHORT-CHAIN DEHYDROGENASE_REDUCTASE FAMILY PROTEIN"/>
    <property type="match status" value="1"/>
</dbReference>
<proteinExistence type="inferred from homology"/>
<dbReference type="Pfam" id="PF13561">
    <property type="entry name" value="adh_short_C2"/>
    <property type="match status" value="1"/>
</dbReference>
<dbReference type="EMBL" id="JBHUJD010000013">
    <property type="protein sequence ID" value="MFD2311020.1"/>
    <property type="molecule type" value="Genomic_DNA"/>
</dbReference>